<dbReference type="Proteomes" id="UP000256373">
    <property type="component" value="Unassembled WGS sequence"/>
</dbReference>
<name>A0A3D8Y2L8_9BACT</name>
<evidence type="ECO:0000313" key="1">
    <source>
        <dbReference type="EMBL" id="REA55700.1"/>
    </source>
</evidence>
<reference evidence="1 2" key="1">
    <citation type="submission" date="2018-07" db="EMBL/GenBank/DDBJ databases">
        <title>Dyadobacter roseus sp. nov., isolated from rose rhizosphere soil.</title>
        <authorList>
            <person name="Chen L."/>
        </authorList>
    </citation>
    <scope>NUCLEOTIDE SEQUENCE [LARGE SCALE GENOMIC DNA]</scope>
    <source>
        <strain evidence="1 2">RS19</strain>
    </source>
</reference>
<organism evidence="1 2">
    <name type="scientific">Dyadobacter luteus</name>
    <dbReference type="NCBI Taxonomy" id="2259619"/>
    <lineage>
        <taxon>Bacteria</taxon>
        <taxon>Pseudomonadati</taxon>
        <taxon>Bacteroidota</taxon>
        <taxon>Cytophagia</taxon>
        <taxon>Cytophagales</taxon>
        <taxon>Spirosomataceae</taxon>
        <taxon>Dyadobacter</taxon>
    </lineage>
</organism>
<dbReference type="RefSeq" id="WP_115834259.1">
    <property type="nucleotide sequence ID" value="NZ_QNUL01000045.1"/>
</dbReference>
<sequence length="360" mass="42560">MKNTLTRFIDRIEKLQSGGEPCFPPGIFPAYRVNPLIRYNRPDTTIFFSAISAFTLQSLKRQQEPELQDRIEDICERIIVNYPDFRNKDGLKTYNFWKTKPSRHFPNGHIFRRYEHFRIPDDVDDTAFVYLTTNPTKEELTWLKEKLTIHANGYKQWIRNTDPEYRMLPAYSTWFGKNMYIEFDVSVLCNLMYFIFKYELPQNRHDEASLEYIRSVIASGRYVKVPFRCAHQYPRTALIIYHVARLIGAFNPSSLAGVKQQLIDDTLSLLSKTESKMDRVVLSTALMRLGIKTDRIPVENYDAEDFKGFYFFIAGLLTAYENPILYRLSVSPLFHMHWICEAHCWVLLFEYETLWNQQNA</sequence>
<proteinExistence type="predicted"/>
<keyword evidence="2" id="KW-1185">Reference proteome</keyword>
<accession>A0A3D8Y2L8</accession>
<dbReference type="EMBL" id="QNUL01000045">
    <property type="protein sequence ID" value="REA55700.1"/>
    <property type="molecule type" value="Genomic_DNA"/>
</dbReference>
<comment type="caution">
    <text evidence="1">The sequence shown here is derived from an EMBL/GenBank/DDBJ whole genome shotgun (WGS) entry which is preliminary data.</text>
</comment>
<protein>
    <submittedName>
        <fullName evidence="1">Uncharacterized protein</fullName>
    </submittedName>
</protein>
<gene>
    <name evidence="1" type="ORF">DSL64_27890</name>
</gene>
<dbReference type="OrthoDB" id="1116847at2"/>
<evidence type="ECO:0000313" key="2">
    <source>
        <dbReference type="Proteomes" id="UP000256373"/>
    </source>
</evidence>
<dbReference type="AlphaFoldDB" id="A0A3D8Y2L8"/>